<evidence type="ECO:0000313" key="1">
    <source>
        <dbReference type="EMBL" id="MPD03194.1"/>
    </source>
</evidence>
<keyword evidence="2" id="KW-1185">Reference proteome</keyword>
<dbReference type="AlphaFoldDB" id="A0A5B7K976"/>
<accession>A0A5B7K976</accession>
<sequence length="70" mass="7932">MITILFISGRVCGGQKINGQSFHYLNSHHLHFRLLLRSFTLSFLGSTLEPFCLIVSHIPGTRTPLDARKH</sequence>
<reference evidence="1 2" key="1">
    <citation type="submission" date="2019-05" db="EMBL/GenBank/DDBJ databases">
        <title>Another draft genome of Portunus trituberculatus and its Hox gene families provides insights of decapod evolution.</title>
        <authorList>
            <person name="Jeong J.-H."/>
            <person name="Song I."/>
            <person name="Kim S."/>
            <person name="Choi T."/>
            <person name="Kim D."/>
            <person name="Ryu S."/>
            <person name="Kim W."/>
        </authorList>
    </citation>
    <scope>NUCLEOTIDE SEQUENCE [LARGE SCALE GENOMIC DNA]</scope>
    <source>
        <tissue evidence="1">Muscle</tissue>
    </source>
</reference>
<evidence type="ECO:0000313" key="2">
    <source>
        <dbReference type="Proteomes" id="UP000324222"/>
    </source>
</evidence>
<proteinExistence type="predicted"/>
<dbReference type="EMBL" id="VSRR010135099">
    <property type="protein sequence ID" value="MPD03194.1"/>
    <property type="molecule type" value="Genomic_DNA"/>
</dbReference>
<comment type="caution">
    <text evidence="1">The sequence shown here is derived from an EMBL/GenBank/DDBJ whole genome shotgun (WGS) entry which is preliminary data.</text>
</comment>
<gene>
    <name evidence="1" type="ORF">E2C01_098819</name>
</gene>
<organism evidence="1 2">
    <name type="scientific">Portunus trituberculatus</name>
    <name type="common">Swimming crab</name>
    <name type="synonym">Neptunus trituberculatus</name>
    <dbReference type="NCBI Taxonomy" id="210409"/>
    <lineage>
        <taxon>Eukaryota</taxon>
        <taxon>Metazoa</taxon>
        <taxon>Ecdysozoa</taxon>
        <taxon>Arthropoda</taxon>
        <taxon>Crustacea</taxon>
        <taxon>Multicrustacea</taxon>
        <taxon>Malacostraca</taxon>
        <taxon>Eumalacostraca</taxon>
        <taxon>Eucarida</taxon>
        <taxon>Decapoda</taxon>
        <taxon>Pleocyemata</taxon>
        <taxon>Brachyura</taxon>
        <taxon>Eubrachyura</taxon>
        <taxon>Portunoidea</taxon>
        <taxon>Portunidae</taxon>
        <taxon>Portuninae</taxon>
        <taxon>Portunus</taxon>
    </lineage>
</organism>
<name>A0A5B7K976_PORTR</name>
<protein>
    <submittedName>
        <fullName evidence="1">Uncharacterized protein</fullName>
    </submittedName>
</protein>
<dbReference type="Proteomes" id="UP000324222">
    <property type="component" value="Unassembled WGS sequence"/>
</dbReference>